<dbReference type="RefSeq" id="WP_264074769.1">
    <property type="nucleotide sequence ID" value="NZ_CP076676.1"/>
</dbReference>
<sequence>MFQLFSRAKTANQFRARNAARDAETDAARVGSIVSAIEAALQAAQAEHAGLSERLHDVLARAAITVGTETDEYIDRAPEDTALQNQFSTEIANGERRLRELETSMGHYQFLKTVLATRFPEHTAADGAK</sequence>
<evidence type="ECO:0000256" key="1">
    <source>
        <dbReference type="SAM" id="Coils"/>
    </source>
</evidence>
<evidence type="ECO:0000313" key="2">
    <source>
        <dbReference type="EMBL" id="UYO39445.1"/>
    </source>
</evidence>
<dbReference type="Proteomes" id="UP001163166">
    <property type="component" value="Chromosome"/>
</dbReference>
<protein>
    <submittedName>
        <fullName evidence="2">Uncharacterized protein</fullName>
    </submittedName>
</protein>
<keyword evidence="1" id="KW-0175">Coiled coil</keyword>
<accession>A0AAX3DXX5</accession>
<gene>
    <name evidence="2" type="ORF">KQX62_22535</name>
</gene>
<reference evidence="2" key="1">
    <citation type="journal article" date="2022" name="Biol. Control">
        <title>In silico genomic analysis of Rhodopseudomonas palustris strains revealed potential biocontrol agents and crop yield enhancers.</title>
        <authorList>
            <person name="Surachat K."/>
            <person name="Kantachote D."/>
            <person name="Deachamag P."/>
            <person name="Wonglapsuwan M."/>
        </authorList>
    </citation>
    <scope>NUCLEOTIDE SEQUENCE</scope>
    <source>
        <strain evidence="2">TLS06</strain>
    </source>
</reference>
<name>A0AAX3DXX5_RHOPL</name>
<dbReference type="EMBL" id="CP076676">
    <property type="protein sequence ID" value="UYO39445.1"/>
    <property type="molecule type" value="Genomic_DNA"/>
</dbReference>
<dbReference type="AlphaFoldDB" id="A0AAX3DXX5"/>
<feature type="coiled-coil region" evidence="1">
    <location>
        <begin position="34"/>
        <end position="61"/>
    </location>
</feature>
<evidence type="ECO:0000313" key="3">
    <source>
        <dbReference type="Proteomes" id="UP001163166"/>
    </source>
</evidence>
<proteinExistence type="predicted"/>
<organism evidence="2 3">
    <name type="scientific">Rhodopseudomonas palustris</name>
    <dbReference type="NCBI Taxonomy" id="1076"/>
    <lineage>
        <taxon>Bacteria</taxon>
        <taxon>Pseudomonadati</taxon>
        <taxon>Pseudomonadota</taxon>
        <taxon>Alphaproteobacteria</taxon>
        <taxon>Hyphomicrobiales</taxon>
        <taxon>Nitrobacteraceae</taxon>
        <taxon>Rhodopseudomonas</taxon>
    </lineage>
</organism>